<reference evidence="2 3" key="1">
    <citation type="submission" date="2021-06" db="EMBL/GenBank/DDBJ databases">
        <title>Caerostris extrusa draft genome.</title>
        <authorList>
            <person name="Kono N."/>
            <person name="Arakawa K."/>
        </authorList>
    </citation>
    <scope>NUCLEOTIDE SEQUENCE [LARGE SCALE GENOMIC DNA]</scope>
</reference>
<gene>
    <name evidence="2" type="primary">AVEN_207616_1</name>
    <name evidence="2" type="ORF">CEXT_163091</name>
</gene>
<sequence>MDPSSSTATHATYQFETDSVMSSSLNSAQASGEECTMVSSTDTLEPEPKITYSHGDTETDEKHTSLAKLKNP</sequence>
<keyword evidence="3" id="KW-1185">Reference proteome</keyword>
<name>A0AAV4YAS2_CAEEX</name>
<comment type="caution">
    <text evidence="2">The sequence shown here is derived from an EMBL/GenBank/DDBJ whole genome shotgun (WGS) entry which is preliminary data.</text>
</comment>
<evidence type="ECO:0000313" key="2">
    <source>
        <dbReference type="EMBL" id="GIZ03294.1"/>
    </source>
</evidence>
<feature type="region of interest" description="Disordered" evidence="1">
    <location>
        <begin position="24"/>
        <end position="72"/>
    </location>
</feature>
<proteinExistence type="predicted"/>
<dbReference type="AlphaFoldDB" id="A0AAV4YAS2"/>
<evidence type="ECO:0000256" key="1">
    <source>
        <dbReference type="SAM" id="MobiDB-lite"/>
    </source>
</evidence>
<evidence type="ECO:0000313" key="3">
    <source>
        <dbReference type="Proteomes" id="UP001054945"/>
    </source>
</evidence>
<protein>
    <submittedName>
        <fullName evidence="2">Uncharacterized protein</fullName>
    </submittedName>
</protein>
<accession>A0AAV4YAS2</accession>
<dbReference type="EMBL" id="BPLR01018932">
    <property type="protein sequence ID" value="GIZ03294.1"/>
    <property type="molecule type" value="Genomic_DNA"/>
</dbReference>
<dbReference type="Proteomes" id="UP001054945">
    <property type="component" value="Unassembled WGS sequence"/>
</dbReference>
<feature type="compositionally biased region" description="Basic and acidic residues" evidence="1">
    <location>
        <begin position="55"/>
        <end position="64"/>
    </location>
</feature>
<organism evidence="2 3">
    <name type="scientific">Caerostris extrusa</name>
    <name type="common">Bark spider</name>
    <name type="synonym">Caerostris bankana</name>
    <dbReference type="NCBI Taxonomy" id="172846"/>
    <lineage>
        <taxon>Eukaryota</taxon>
        <taxon>Metazoa</taxon>
        <taxon>Ecdysozoa</taxon>
        <taxon>Arthropoda</taxon>
        <taxon>Chelicerata</taxon>
        <taxon>Arachnida</taxon>
        <taxon>Araneae</taxon>
        <taxon>Araneomorphae</taxon>
        <taxon>Entelegynae</taxon>
        <taxon>Araneoidea</taxon>
        <taxon>Araneidae</taxon>
        <taxon>Caerostris</taxon>
    </lineage>
</organism>